<dbReference type="HOGENOM" id="CLU_480399_0_0_7"/>
<protein>
    <recommendedName>
        <fullName evidence="2">Right handed beta helix domain-containing protein</fullName>
    </recommendedName>
</protein>
<dbReference type="InterPro" id="IPR011050">
    <property type="entry name" value="Pectin_lyase_fold/virulence"/>
</dbReference>
<keyword evidence="4" id="KW-1185">Reference proteome</keyword>
<dbReference type="RefSeq" id="WP_013707145.1">
    <property type="nucleotide sequence ID" value="NC_015388.1"/>
</dbReference>
<dbReference type="Gene3D" id="2.160.20.10">
    <property type="entry name" value="Single-stranded right-handed beta-helix, Pectin lyase-like"/>
    <property type="match status" value="1"/>
</dbReference>
<feature type="signal peptide" evidence="1">
    <location>
        <begin position="1"/>
        <end position="24"/>
    </location>
</feature>
<accession>F2NDH0</accession>
<dbReference type="EMBL" id="CP002629">
    <property type="protein sequence ID" value="AEB10036.1"/>
    <property type="molecule type" value="Genomic_DNA"/>
</dbReference>
<keyword evidence="1" id="KW-0732">Signal</keyword>
<organism evidence="3 4">
    <name type="scientific">Desulfobacca acetoxidans (strain ATCC 700848 / DSM 11109 / ASRB2)</name>
    <dbReference type="NCBI Taxonomy" id="880072"/>
    <lineage>
        <taxon>Bacteria</taxon>
        <taxon>Pseudomonadati</taxon>
        <taxon>Thermodesulfobacteriota</taxon>
        <taxon>Desulfobaccia</taxon>
        <taxon>Desulfobaccales</taxon>
        <taxon>Desulfobaccaceae</taxon>
        <taxon>Desulfobacca</taxon>
    </lineage>
</organism>
<name>F2NDH0_DESAR</name>
<dbReference type="InterPro" id="IPR012334">
    <property type="entry name" value="Pectin_lyas_fold"/>
</dbReference>
<dbReference type="InterPro" id="IPR006626">
    <property type="entry name" value="PbH1"/>
</dbReference>
<reference evidence="3 4" key="1">
    <citation type="journal article" date="2011" name="Stand. Genomic Sci.">
        <title>Complete genome sequence of the acetate-degrading sulfate reducer Desulfobacca acetoxidans type strain (ASRB2).</title>
        <authorList>
            <person name="Goker M."/>
            <person name="Teshima H."/>
            <person name="Lapidus A."/>
            <person name="Nolan M."/>
            <person name="Lucas S."/>
            <person name="Hammon N."/>
            <person name="Deshpande S."/>
            <person name="Cheng J.F."/>
            <person name="Tapia R."/>
            <person name="Han C."/>
            <person name="Goodwin L."/>
            <person name="Pitluck S."/>
            <person name="Huntemann M."/>
            <person name="Liolios K."/>
            <person name="Ivanova N."/>
            <person name="Pagani I."/>
            <person name="Mavromatis K."/>
            <person name="Ovchinikova G."/>
            <person name="Pati A."/>
            <person name="Chen A."/>
            <person name="Palaniappan K."/>
            <person name="Land M."/>
            <person name="Hauser L."/>
            <person name="Brambilla E.M."/>
            <person name="Rohde M."/>
            <person name="Spring S."/>
            <person name="Detter J.C."/>
            <person name="Woyke T."/>
            <person name="Bristow J."/>
            <person name="Eisen J.A."/>
            <person name="Markowitz V."/>
            <person name="Hugenholtz P."/>
            <person name="Kyrpides N.C."/>
            <person name="Klenk H.P."/>
        </authorList>
    </citation>
    <scope>NUCLEOTIDE SEQUENCE [LARGE SCALE GENOMIC DNA]</scope>
    <source>
        <strain evidence="4">ATCC 700848 / DSM 11109 / ASRB2</strain>
    </source>
</reference>
<evidence type="ECO:0000256" key="1">
    <source>
        <dbReference type="SAM" id="SignalP"/>
    </source>
</evidence>
<proteinExistence type="predicted"/>
<reference evidence="4" key="2">
    <citation type="submission" date="2011-03" db="EMBL/GenBank/DDBJ databases">
        <title>The complete genome of Desulfobacca acetoxidans DSM 11109.</title>
        <authorList>
            <consortium name="US DOE Joint Genome Institute (JGI-PGF)"/>
            <person name="Lucas S."/>
            <person name="Copeland A."/>
            <person name="Lapidus A."/>
            <person name="Bruce D."/>
            <person name="Goodwin L."/>
            <person name="Pitluck S."/>
            <person name="Peters L."/>
            <person name="Kyrpides N."/>
            <person name="Mavromatis K."/>
            <person name="Ivanova N."/>
            <person name="Ovchinnikova G."/>
            <person name="Teshima H."/>
            <person name="Detter J.C."/>
            <person name="Han C."/>
            <person name="Land M."/>
            <person name="Hauser L."/>
            <person name="Markowitz V."/>
            <person name="Cheng J.-F."/>
            <person name="Hugenholtz P."/>
            <person name="Woyke T."/>
            <person name="Wu D."/>
            <person name="Spring S."/>
            <person name="Schueler E."/>
            <person name="Brambilla E."/>
            <person name="Klenk H.-P."/>
            <person name="Eisen J.A."/>
        </authorList>
    </citation>
    <scope>NUCLEOTIDE SEQUENCE [LARGE SCALE GENOMIC DNA]</scope>
    <source>
        <strain evidence="4">ATCC 700848 / DSM 11109 / ASRB2</strain>
    </source>
</reference>
<dbReference type="AlphaFoldDB" id="F2NDH0"/>
<dbReference type="SUPFAM" id="SSF51126">
    <property type="entry name" value="Pectin lyase-like"/>
    <property type="match status" value="1"/>
</dbReference>
<evidence type="ECO:0000313" key="4">
    <source>
        <dbReference type="Proteomes" id="UP000000483"/>
    </source>
</evidence>
<feature type="chain" id="PRO_5003286899" description="Right handed beta helix domain-containing protein" evidence="1">
    <location>
        <begin position="25"/>
        <end position="567"/>
    </location>
</feature>
<dbReference type="SMART" id="SM00710">
    <property type="entry name" value="PbH1"/>
    <property type="match status" value="9"/>
</dbReference>
<dbReference type="InterPro" id="IPR039448">
    <property type="entry name" value="Beta_helix"/>
</dbReference>
<dbReference type="Pfam" id="PF13229">
    <property type="entry name" value="Beta_helix"/>
    <property type="match status" value="1"/>
</dbReference>
<feature type="domain" description="Right handed beta helix" evidence="2">
    <location>
        <begin position="191"/>
        <end position="372"/>
    </location>
</feature>
<gene>
    <name evidence="3" type="ordered locus">Desac_2207</name>
</gene>
<evidence type="ECO:0000313" key="3">
    <source>
        <dbReference type="EMBL" id="AEB10036.1"/>
    </source>
</evidence>
<sequence length="567" mass="62158">MMKSIKTIFMVIMLSLCWVHGSQAATYYMRADGTAPNKEAATGPPSDKSKCMSVAVHNGAKFSPGDIIKISEQGGSIISQIIPPSSGSEAGGCITYAAADGESPLIDAGRRITSWDGTGTPGVYYSDPVDSYVNHVYEDGLPLKIASNSTCSDGNWYYNSSEFRKVYYKPTSGMPSDHIVSYAKNQIRGLIDLTNRSYIIISGLTIRNGEYCIINSNPSVNTSYLTIRNCVFNYSMCGIYMSMGGEITNSNLTLENNYYYRCQAANHLYGTSNDNYIIRNNIVEDGGTIDGIDRWARNGAWQDEEAFGLQNPVNCLIESNIVKGGFQKAIFLYANDGYAASNNTIRNNFIYNTIARAIQMEGDGNYALDNNRVYSNVIINTGKKGALGGSYGFYLRQGLNSSEMNYIENNVIFGCDDTYPIYLGFISGSNHYWTIRNNIIANYGSVAAIGIASYTNQLILDYNCWDTDGLFWLPSGQKTLAQMQALGFEKHSMVANPQFINAGGSKATDYRLQTISPCIGKGCPVGLITDFQGNKWRNPPSIGAIEYYKTGGVISPRTVGGSNYKQK</sequence>
<dbReference type="Proteomes" id="UP000000483">
    <property type="component" value="Chromosome"/>
</dbReference>
<dbReference type="KEGG" id="dao:Desac_2207"/>
<evidence type="ECO:0000259" key="2">
    <source>
        <dbReference type="Pfam" id="PF13229"/>
    </source>
</evidence>